<sequence>MEIAVLIAAIIGITLFVISYLKFAFEGFRFHVITGLLALIPVLNLIALPTLWDRTNKWLILGIIGLAVAAGSWFAGAGNTFQSYWGGNHNTAAISSPVTVVNGSAIGANTNTVTPNNNQNTAVTSQERFLTRLPSKALYRLDFESVPANNIQALVGRIVRITDVDHNVTDGRITSLTASSVFIEQYGDGQIAYEMMLGNIKSVEVMVQKAAR</sequence>
<name>A0A317C464_9GAMM</name>
<accession>A0A317C464</accession>
<evidence type="ECO:0000256" key="1">
    <source>
        <dbReference type="SAM" id="Phobius"/>
    </source>
</evidence>
<reference evidence="2 3" key="1">
    <citation type="submission" date="2018-05" db="EMBL/GenBank/DDBJ databases">
        <title>Leucothrix arctica sp. nov., isolated from Arctic seawater.</title>
        <authorList>
            <person name="Choi A."/>
            <person name="Baek K."/>
        </authorList>
    </citation>
    <scope>NUCLEOTIDE SEQUENCE [LARGE SCALE GENOMIC DNA]</scope>
    <source>
        <strain evidence="2 3">IMCC9719</strain>
    </source>
</reference>
<protein>
    <submittedName>
        <fullName evidence="2">Uncharacterized protein</fullName>
    </submittedName>
</protein>
<evidence type="ECO:0000313" key="3">
    <source>
        <dbReference type="Proteomes" id="UP000245506"/>
    </source>
</evidence>
<keyword evidence="1" id="KW-0812">Transmembrane</keyword>
<keyword evidence="1" id="KW-1133">Transmembrane helix</keyword>
<gene>
    <name evidence="2" type="ORF">DKT75_21620</name>
</gene>
<feature type="transmembrane region" description="Helical" evidence="1">
    <location>
        <begin position="32"/>
        <end position="52"/>
    </location>
</feature>
<feature type="transmembrane region" description="Helical" evidence="1">
    <location>
        <begin position="58"/>
        <end position="76"/>
    </location>
</feature>
<keyword evidence="3" id="KW-1185">Reference proteome</keyword>
<feature type="transmembrane region" description="Helical" evidence="1">
    <location>
        <begin position="6"/>
        <end position="25"/>
    </location>
</feature>
<comment type="caution">
    <text evidence="2">The sequence shown here is derived from an EMBL/GenBank/DDBJ whole genome shotgun (WGS) entry which is preliminary data.</text>
</comment>
<evidence type="ECO:0000313" key="2">
    <source>
        <dbReference type="EMBL" id="PWQ92981.1"/>
    </source>
</evidence>
<dbReference type="OrthoDB" id="5624580at2"/>
<dbReference type="Proteomes" id="UP000245506">
    <property type="component" value="Unassembled WGS sequence"/>
</dbReference>
<dbReference type="RefSeq" id="WP_109826990.1">
    <property type="nucleotide sequence ID" value="NZ_QGKL01000044.1"/>
</dbReference>
<dbReference type="AlphaFoldDB" id="A0A317C464"/>
<organism evidence="2 3">
    <name type="scientific">Leucothrix arctica</name>
    <dbReference type="NCBI Taxonomy" id="1481894"/>
    <lineage>
        <taxon>Bacteria</taxon>
        <taxon>Pseudomonadati</taxon>
        <taxon>Pseudomonadota</taxon>
        <taxon>Gammaproteobacteria</taxon>
        <taxon>Thiotrichales</taxon>
        <taxon>Thiotrichaceae</taxon>
        <taxon>Leucothrix</taxon>
    </lineage>
</organism>
<proteinExistence type="predicted"/>
<dbReference type="EMBL" id="QGKL01000044">
    <property type="protein sequence ID" value="PWQ92981.1"/>
    <property type="molecule type" value="Genomic_DNA"/>
</dbReference>
<keyword evidence="1" id="KW-0472">Membrane</keyword>